<evidence type="ECO:0000256" key="2">
    <source>
        <dbReference type="RuleBase" id="RU000461"/>
    </source>
</evidence>
<dbReference type="SUPFAM" id="SSF48264">
    <property type="entry name" value="Cytochrome P450"/>
    <property type="match status" value="1"/>
</dbReference>
<proteinExistence type="inferred from homology"/>
<dbReference type="Proteomes" id="UP000218934">
    <property type="component" value="Unassembled WGS sequence"/>
</dbReference>
<dbReference type="KEGG" id="rdi:CMV14_16590"/>
<accession>A0A2A4FYY8</accession>
<dbReference type="Pfam" id="PF00067">
    <property type="entry name" value="p450"/>
    <property type="match status" value="1"/>
</dbReference>
<comment type="similarity">
    <text evidence="1 2">Belongs to the cytochrome P450 family.</text>
</comment>
<dbReference type="RefSeq" id="WP_066969471.1">
    <property type="nucleotide sequence ID" value="NZ_CP023449.1"/>
</dbReference>
<dbReference type="PROSITE" id="PS00086">
    <property type="entry name" value="CYTOCHROME_P450"/>
    <property type="match status" value="1"/>
</dbReference>
<dbReference type="PANTHER" id="PTHR46696:SF6">
    <property type="entry name" value="P450, PUTATIVE (EUROFUNG)-RELATED"/>
    <property type="match status" value="1"/>
</dbReference>
<dbReference type="InterPro" id="IPR036396">
    <property type="entry name" value="Cyt_P450_sf"/>
</dbReference>
<reference evidence="3 4" key="1">
    <citation type="submission" date="2017-09" db="EMBL/GenBank/DDBJ databases">
        <title>The Catabolism of 3,6-Dichlorosalicylic acid is Initiated by the Cytochrome P450 Monooxygenase DsmABC in Rhizorhabdus dicambivorans Ndbn-20.</title>
        <authorList>
            <person name="Na L."/>
        </authorList>
    </citation>
    <scope>NUCLEOTIDE SEQUENCE [LARGE SCALE GENOMIC DNA]</scope>
    <source>
        <strain evidence="3 4">Ndbn-20m</strain>
    </source>
</reference>
<dbReference type="AlphaFoldDB" id="A0A2A4FYY8"/>
<dbReference type="InterPro" id="IPR017972">
    <property type="entry name" value="Cyt_P450_CS"/>
</dbReference>
<dbReference type="GO" id="GO:0020037">
    <property type="term" value="F:heme binding"/>
    <property type="evidence" value="ECO:0007669"/>
    <property type="project" value="InterPro"/>
</dbReference>
<dbReference type="GO" id="GO:0005506">
    <property type="term" value="F:iron ion binding"/>
    <property type="evidence" value="ECO:0007669"/>
    <property type="project" value="InterPro"/>
</dbReference>
<sequence>MTQVIETMDVPEHVPPELIHDFDLHRDPTLDHDLHDGYIGLHGAAPPLFYTRRNGGHWIATGHDVVREMMLSPKIFSSTGIAVPAPPPELAVPFPPLDMDDPDHRKIRALLNKFLAPSVVRRMESTIRDYARELIRDIVAQGSACEYVEQFSSRLPVGIWMAIMNMDFSRRREIINWVHVIIGHYSAGDRGKVMEELYAYQGTLADERAIHPGDDPISFLLNAEVDGKRLSRQMVLDICNLLFTAGLDTVTNALTFITRFLAENPAHQQQLRDDPAKIPQAIEEMLRRFSFVLTGRRVMEDVVLGGVQLRKGDHVLGALPSASNDPGQWPDPMKVDFDRDARGHFAFNTGPHACAGIHLARLELRVCLEEWLAAIPAFRTAPGYVAVVRKSQTMGIDNLDLVW</sequence>
<dbReference type="InterPro" id="IPR001128">
    <property type="entry name" value="Cyt_P450"/>
</dbReference>
<evidence type="ECO:0000256" key="1">
    <source>
        <dbReference type="ARBA" id="ARBA00010617"/>
    </source>
</evidence>
<comment type="caution">
    <text evidence="3">The sequence shown here is derived from an EMBL/GenBank/DDBJ whole genome shotgun (WGS) entry which is preliminary data.</text>
</comment>
<keyword evidence="2" id="KW-0349">Heme</keyword>
<dbReference type="PRINTS" id="PR00359">
    <property type="entry name" value="BP450"/>
</dbReference>
<dbReference type="PRINTS" id="PR00385">
    <property type="entry name" value="P450"/>
</dbReference>
<evidence type="ECO:0000313" key="3">
    <source>
        <dbReference type="EMBL" id="PCE42928.1"/>
    </source>
</evidence>
<dbReference type="EMBL" id="NWUF01000005">
    <property type="protein sequence ID" value="PCE42928.1"/>
    <property type="molecule type" value="Genomic_DNA"/>
</dbReference>
<keyword evidence="2" id="KW-0408">Iron</keyword>
<dbReference type="PANTHER" id="PTHR46696">
    <property type="entry name" value="P450, PUTATIVE (EUROFUNG)-RELATED"/>
    <property type="match status" value="1"/>
</dbReference>
<organism evidence="3 4">
    <name type="scientific">Rhizorhabdus dicambivorans</name>
    <dbReference type="NCBI Taxonomy" id="1850238"/>
    <lineage>
        <taxon>Bacteria</taxon>
        <taxon>Pseudomonadati</taxon>
        <taxon>Pseudomonadota</taxon>
        <taxon>Alphaproteobacteria</taxon>
        <taxon>Sphingomonadales</taxon>
        <taxon>Sphingomonadaceae</taxon>
        <taxon>Rhizorhabdus</taxon>
    </lineage>
</organism>
<keyword evidence="2" id="KW-0479">Metal-binding</keyword>
<gene>
    <name evidence="3" type="ORF">COO09_06375</name>
</gene>
<dbReference type="Gene3D" id="1.10.630.10">
    <property type="entry name" value="Cytochrome P450"/>
    <property type="match status" value="1"/>
</dbReference>
<dbReference type="OrthoDB" id="5522954at2"/>
<dbReference type="GO" id="GO:0004497">
    <property type="term" value="F:monooxygenase activity"/>
    <property type="evidence" value="ECO:0007669"/>
    <property type="project" value="UniProtKB-KW"/>
</dbReference>
<keyword evidence="2" id="KW-0503">Monooxygenase</keyword>
<name>A0A2A4FYY8_9SPHN</name>
<protein>
    <submittedName>
        <fullName evidence="3">Cytochrome P450</fullName>
    </submittedName>
</protein>
<evidence type="ECO:0000313" key="4">
    <source>
        <dbReference type="Proteomes" id="UP000218934"/>
    </source>
</evidence>
<dbReference type="InterPro" id="IPR002397">
    <property type="entry name" value="Cyt_P450_B"/>
</dbReference>
<keyword evidence="4" id="KW-1185">Reference proteome</keyword>
<dbReference type="GO" id="GO:0016705">
    <property type="term" value="F:oxidoreductase activity, acting on paired donors, with incorporation or reduction of molecular oxygen"/>
    <property type="evidence" value="ECO:0007669"/>
    <property type="project" value="InterPro"/>
</dbReference>
<keyword evidence="2" id="KW-0560">Oxidoreductase</keyword>